<dbReference type="KEGG" id="cben:EG339_09785"/>
<dbReference type="AlphaFoldDB" id="A0A3G6TAD2"/>
<proteinExistence type="predicted"/>
<evidence type="ECO:0000313" key="2">
    <source>
        <dbReference type="Proteomes" id="UP000271193"/>
    </source>
</evidence>
<protein>
    <submittedName>
        <fullName evidence="1">Uncharacterized protein</fullName>
    </submittedName>
</protein>
<keyword evidence="2" id="KW-1185">Reference proteome</keyword>
<reference evidence="2" key="1">
    <citation type="submission" date="2018-11" db="EMBL/GenBank/DDBJ databases">
        <title>Proposal to divide the Flavobacteriaceae and reorganize its genera based on Amino Acid Identity values calculated from whole genome sequences.</title>
        <authorList>
            <person name="Nicholson A.C."/>
            <person name="Gulvik C.A."/>
            <person name="Whitney A.M."/>
            <person name="Humrighouse B.W."/>
            <person name="Bell M."/>
            <person name="Holmes B."/>
            <person name="Steigerwalt A.G."/>
            <person name="Villarma A."/>
            <person name="Sheth M."/>
            <person name="Batra D."/>
            <person name="Pryor J."/>
            <person name="Bernardet J.-F."/>
            <person name="Hugo C."/>
            <person name="Kampfer P."/>
            <person name="Newman J."/>
            <person name="McQuiston J.R."/>
        </authorList>
    </citation>
    <scope>NUCLEOTIDE SEQUENCE [LARGE SCALE GENOMIC DNA]</scope>
    <source>
        <strain evidence="2">G0229</strain>
    </source>
</reference>
<gene>
    <name evidence="1" type="ORF">EG339_09785</name>
</gene>
<name>A0A3G6TAD2_9FLAO</name>
<dbReference type="Proteomes" id="UP000271193">
    <property type="component" value="Chromosome"/>
</dbReference>
<sequence>MRQLFSLKDRSDNYFMLSLIMQIKQIFLMHTSAKSVRSAEIISTQSFMFLISKIKGAKNGISLLIR</sequence>
<evidence type="ECO:0000313" key="1">
    <source>
        <dbReference type="EMBL" id="AZB24857.1"/>
    </source>
</evidence>
<dbReference type="EMBL" id="CP033932">
    <property type="protein sequence ID" value="AZB24857.1"/>
    <property type="molecule type" value="Genomic_DNA"/>
</dbReference>
<organism evidence="1 2">
    <name type="scientific">Chryseobacterium bernardetii</name>
    <dbReference type="NCBI Taxonomy" id="1241978"/>
    <lineage>
        <taxon>Bacteria</taxon>
        <taxon>Pseudomonadati</taxon>
        <taxon>Bacteroidota</taxon>
        <taxon>Flavobacteriia</taxon>
        <taxon>Flavobacteriales</taxon>
        <taxon>Weeksellaceae</taxon>
        <taxon>Chryseobacterium group</taxon>
        <taxon>Chryseobacterium</taxon>
    </lineage>
</organism>
<accession>A0A3G6TAD2</accession>